<dbReference type="HOGENOM" id="CLU_045278_1_0_1"/>
<dbReference type="EMBL" id="KL142369">
    <property type="protein sequence ID" value="KDR83031.1"/>
    <property type="molecule type" value="Genomic_DNA"/>
</dbReference>
<keyword evidence="2" id="KW-1185">Reference proteome</keyword>
<evidence type="ECO:0008006" key="3">
    <source>
        <dbReference type="Google" id="ProtNLM"/>
    </source>
</evidence>
<dbReference type="AlphaFoldDB" id="A0A067TIS6"/>
<name>A0A067TIS6_GALM3</name>
<dbReference type="Proteomes" id="UP000027222">
    <property type="component" value="Unassembled WGS sequence"/>
</dbReference>
<accession>A0A067TIS6</accession>
<protein>
    <recommendedName>
        <fullName evidence="3">F-box domain-containing protein</fullName>
    </recommendedName>
</protein>
<sequence length="436" mass="49910">MPQSHILRLSQEIVDEIVDYFYPEEDLWTLIALTLTCRAFVSRSQMQIFTTIKFSSDTWRPGHQGARSKRIQRFLDILYAAPYIARYVRGLILTISSFDNDWVAEDAQFIRIMEVIRQSGSCIRNLTIYGWSFPEKFSDARSLEHNFLQPFIYPFITSLKISRMMSIPRALLASSTNLRDLNISFSDLEPFGDDLDTYPLHFPPQLQNLEYDPPTGVIEAVINAHCDSDVPLIADLSCLRTLRTLTKRENVESLQKIVQIAKTSLEELYLLSDENQNYYSYGGSINFSDAVRLRVLNIDVVFPNSGDDPLVDLCTILNTFPIQNSMEKFDLSAYIGFYSSVGGPESCFRADWEALDREIARISSEKPLEFHLHMVYQVPESDDEEESDNGNDGDIGKIGGHCRLTFERLVRERLPKIHDGSQITLTLSYHLDLSHS</sequence>
<dbReference type="OrthoDB" id="2968433at2759"/>
<proteinExistence type="predicted"/>
<organism evidence="1 2">
    <name type="scientific">Galerina marginata (strain CBS 339.88)</name>
    <dbReference type="NCBI Taxonomy" id="685588"/>
    <lineage>
        <taxon>Eukaryota</taxon>
        <taxon>Fungi</taxon>
        <taxon>Dikarya</taxon>
        <taxon>Basidiomycota</taxon>
        <taxon>Agaricomycotina</taxon>
        <taxon>Agaricomycetes</taxon>
        <taxon>Agaricomycetidae</taxon>
        <taxon>Agaricales</taxon>
        <taxon>Agaricineae</taxon>
        <taxon>Strophariaceae</taxon>
        <taxon>Galerina</taxon>
    </lineage>
</organism>
<reference evidence="2" key="1">
    <citation type="journal article" date="2014" name="Proc. Natl. Acad. Sci. U.S.A.">
        <title>Extensive sampling of basidiomycete genomes demonstrates inadequacy of the white-rot/brown-rot paradigm for wood decay fungi.</title>
        <authorList>
            <person name="Riley R."/>
            <person name="Salamov A.A."/>
            <person name="Brown D.W."/>
            <person name="Nagy L.G."/>
            <person name="Floudas D."/>
            <person name="Held B.W."/>
            <person name="Levasseur A."/>
            <person name="Lombard V."/>
            <person name="Morin E."/>
            <person name="Otillar R."/>
            <person name="Lindquist E.A."/>
            <person name="Sun H."/>
            <person name="LaButti K.M."/>
            <person name="Schmutz J."/>
            <person name="Jabbour D."/>
            <person name="Luo H."/>
            <person name="Baker S.E."/>
            <person name="Pisabarro A.G."/>
            <person name="Walton J.D."/>
            <person name="Blanchette R.A."/>
            <person name="Henrissat B."/>
            <person name="Martin F."/>
            <person name="Cullen D."/>
            <person name="Hibbett D.S."/>
            <person name="Grigoriev I.V."/>
        </authorList>
    </citation>
    <scope>NUCLEOTIDE SEQUENCE [LARGE SCALE GENOMIC DNA]</scope>
    <source>
        <strain evidence="2">CBS 339.88</strain>
    </source>
</reference>
<evidence type="ECO:0000313" key="2">
    <source>
        <dbReference type="Proteomes" id="UP000027222"/>
    </source>
</evidence>
<evidence type="ECO:0000313" key="1">
    <source>
        <dbReference type="EMBL" id="KDR83031.1"/>
    </source>
</evidence>
<gene>
    <name evidence="1" type="ORF">GALMADRAFT_206722</name>
</gene>